<evidence type="ECO:0000256" key="3">
    <source>
        <dbReference type="ARBA" id="ARBA00011258"/>
    </source>
</evidence>
<dbReference type="Gene3D" id="3.10.20.70">
    <property type="entry name" value="Glutamine synthetase, N-terminal domain"/>
    <property type="match status" value="1"/>
</dbReference>
<dbReference type="NCBIfam" id="TIGR00653">
    <property type="entry name" value="GlnA"/>
    <property type="match status" value="1"/>
</dbReference>
<dbReference type="GO" id="GO:0019740">
    <property type="term" value="P:nitrogen utilization"/>
    <property type="evidence" value="ECO:0007669"/>
    <property type="project" value="TreeGrafter"/>
</dbReference>
<organism evidence="14 15">
    <name type="scientific">Rhizobium leguminosarum</name>
    <dbReference type="NCBI Taxonomy" id="384"/>
    <lineage>
        <taxon>Bacteria</taxon>
        <taxon>Pseudomonadati</taxon>
        <taxon>Pseudomonadota</taxon>
        <taxon>Alphaproteobacteria</taxon>
        <taxon>Hyphomicrobiales</taxon>
        <taxon>Rhizobiaceae</taxon>
        <taxon>Rhizobium/Agrobacterium group</taxon>
        <taxon>Rhizobium</taxon>
    </lineage>
</organism>
<feature type="modified residue" description="O-AMP-tyrosine" evidence="9">
    <location>
        <position position="449"/>
    </location>
</feature>
<keyword evidence="14" id="KW-0614">Plasmid</keyword>
<feature type="binding site" evidence="6">
    <location>
        <position position="373"/>
    </location>
    <ligand>
        <name>L-glutamate</name>
        <dbReference type="ChEBI" id="CHEBI:29985"/>
    </ligand>
</feature>
<keyword evidence="9" id="KW-0597">Phosphoprotein</keyword>
<dbReference type="SUPFAM" id="SSF55931">
    <property type="entry name" value="Glutamine synthetase/guanido kinase"/>
    <property type="match status" value="1"/>
</dbReference>
<feature type="binding site" evidence="8">
    <location>
        <position position="182"/>
    </location>
    <ligand>
        <name>Mg(2+)</name>
        <dbReference type="ChEBI" id="CHEBI:18420"/>
        <label>1</label>
    </ligand>
</feature>
<dbReference type="InterPro" id="IPR008147">
    <property type="entry name" value="Gln_synt_N"/>
</dbReference>
<evidence type="ECO:0000256" key="2">
    <source>
        <dbReference type="ARBA" id="ARBA00009897"/>
    </source>
</evidence>
<reference evidence="14 15" key="1">
    <citation type="submission" date="2017-11" db="EMBL/GenBank/DDBJ databases">
        <title>Complete genome of Rhizobium leguminosarum Norway, an ineffective micro-symbiont.</title>
        <authorList>
            <person name="Hoffrichter A."/>
            <person name="Liang J."/>
            <person name="Brachmann A."/>
            <person name="Marin M."/>
        </authorList>
    </citation>
    <scope>NUCLEOTIDE SEQUENCE [LARGE SCALE GENOMIC DNA]</scope>
    <source>
        <strain evidence="14 15">Norway</strain>
        <plasmid evidence="15">Plasmid prln3</plasmid>
    </source>
</reference>
<keyword evidence="7" id="KW-0067">ATP-binding</keyword>
<geneLocation type="plasmid" evidence="15">
    <name>prln3</name>
</geneLocation>
<evidence type="ECO:0000256" key="10">
    <source>
        <dbReference type="PROSITE-ProRule" id="PRU01330"/>
    </source>
</evidence>
<evidence type="ECO:0000256" key="11">
    <source>
        <dbReference type="RuleBase" id="RU000384"/>
    </source>
</evidence>
<feature type="binding site" evidence="6">
    <location>
        <position position="391"/>
    </location>
    <ligand>
        <name>L-glutamate</name>
        <dbReference type="ChEBI" id="CHEBI:29985"/>
    </ligand>
</feature>
<feature type="binding site" evidence="7">
    <location>
        <position position="260"/>
    </location>
    <ligand>
        <name>ATP</name>
        <dbReference type="ChEBI" id="CHEBI:30616"/>
    </ligand>
</feature>
<evidence type="ECO:0000256" key="5">
    <source>
        <dbReference type="ARBA" id="ARBA00033230"/>
    </source>
</evidence>
<feature type="binding site" evidence="8">
    <location>
        <position position="265"/>
    </location>
    <ligand>
        <name>Mg(2+)</name>
        <dbReference type="ChEBI" id="CHEBI:18420"/>
        <label>1</label>
    </ligand>
</feature>
<feature type="binding site" evidence="8">
    <location>
        <position position="321"/>
    </location>
    <ligand>
        <name>Mg(2+)</name>
        <dbReference type="ChEBI" id="CHEBI:18420"/>
        <label>1</label>
    </ligand>
</feature>
<evidence type="ECO:0000256" key="1">
    <source>
        <dbReference type="ARBA" id="ARBA00003117"/>
    </source>
</evidence>
<sequence length="519" mass="57932">MLFYKRFPFGIEIAKIGGQARGEIVPTSSLLKMLPLQRVKLTFDQRGEGPNMDPLKRLLKLIKDNDVQEIDFRFTDMGGKLKHMTYDVAIIDSDIMTKGFMIDGSSFGGWKAINESDMALMPDPTTAQMDPFLSVPTLTIICNIFEPVTGERYNRDPRGIAEKAENYVRSIGIADTVYVGAEPEFFVFDDVKYQADPYNTGFKLDSVELPINGDKSYEGGNLGHRIQTKAGYMSTPPQDSGQEMRSEMSARIRSMGVTVEKHHHEVAPAQHEISTEFKTLVRSADEVQILKYCVRNVAERYGKTATFMAKPIIGVNGSGMHVHLSLWKGDKPIFAGDEYAGLSESCLFYIGGIIKHAKALNAFTNPSTNSYKRLVPGYEAPVLLAYSARNRSAACRIPFGSNPEAKRVEVRFPDPAANPYLAFASIHMAGLDGILNKIDPGPAIDKDLYDLPLYEKEKIPTVSLSLREALDSLHNDRAFLKAGGVFNDDFIDSYIKLKMEEVDLLEETPHPVEFQMYYS</sequence>
<dbReference type="PROSITE" id="PS00182">
    <property type="entry name" value="GLNA_ADENYLATION"/>
    <property type="match status" value="1"/>
</dbReference>
<dbReference type="Proteomes" id="UP000238523">
    <property type="component" value="Plasmid pRLN3"/>
</dbReference>
<feature type="binding site" evidence="8">
    <location>
        <position position="272"/>
    </location>
    <ligand>
        <name>Mg(2+)</name>
        <dbReference type="ChEBI" id="CHEBI:18420"/>
        <label>1</label>
    </ligand>
</feature>
<protein>
    <recommendedName>
        <fullName evidence="5">Glutamine synthetase I beta</fullName>
    </recommendedName>
</protein>
<feature type="binding site" evidence="8">
    <location>
        <position position="184"/>
    </location>
    <ligand>
        <name>Mg(2+)</name>
        <dbReference type="ChEBI" id="CHEBI:18420"/>
        <label>1</label>
    </ligand>
</feature>
<dbReference type="PROSITE" id="PS51987">
    <property type="entry name" value="GS_CATALYTIC"/>
    <property type="match status" value="1"/>
</dbReference>
<dbReference type="PROSITE" id="PS51986">
    <property type="entry name" value="GS_BETA_GRASP"/>
    <property type="match status" value="1"/>
</dbReference>
<keyword evidence="14" id="KW-0436">Ligase</keyword>
<dbReference type="InterPro" id="IPR014746">
    <property type="entry name" value="Gln_synth/guanido_kin_cat_dom"/>
</dbReference>
<feature type="binding site" evidence="8">
    <location>
        <position position="409"/>
    </location>
    <ligand>
        <name>Mg(2+)</name>
        <dbReference type="ChEBI" id="CHEBI:18420"/>
        <label>1</label>
    </ligand>
</feature>
<evidence type="ECO:0000256" key="8">
    <source>
        <dbReference type="PIRSR" id="PIRSR604809-3"/>
    </source>
</evidence>
<keyword evidence="8" id="KW-0460">Magnesium</keyword>
<dbReference type="InterPro" id="IPR004809">
    <property type="entry name" value="Gln_synth_I"/>
</dbReference>
<comment type="function">
    <text evidence="1">Catalyzes the ATP-dependent biosynthesis of glutamine from glutamate and ammonia.</text>
</comment>
<dbReference type="InterPro" id="IPR008146">
    <property type="entry name" value="Gln_synth_cat_dom"/>
</dbReference>
<dbReference type="SMART" id="SM01230">
    <property type="entry name" value="Gln-synt_C"/>
    <property type="match status" value="1"/>
</dbReference>
<dbReference type="PANTHER" id="PTHR43407:SF2">
    <property type="entry name" value="GLUTAMINE SYNTHETASE"/>
    <property type="match status" value="1"/>
</dbReference>
<dbReference type="AlphaFoldDB" id="A0A2K9ZGQ0"/>
<comment type="subunit">
    <text evidence="3">Oligomer of 12 subunits arranged in the form of two hexameric ring.</text>
</comment>
<gene>
    <name evidence="14" type="primary">glnA</name>
    <name evidence="14" type="ORF">CUJ84_pRLN3000289</name>
</gene>
<dbReference type="PROSITE" id="PS00181">
    <property type="entry name" value="GLNA_ATP"/>
    <property type="match status" value="1"/>
</dbReference>
<feature type="binding site" evidence="7">
    <location>
        <begin position="323"/>
        <end position="325"/>
    </location>
    <ligand>
        <name>ATP</name>
        <dbReference type="ChEBI" id="CHEBI:30616"/>
    </ligand>
</feature>
<feature type="binding site" evidence="7">
    <location>
        <position position="391"/>
    </location>
    <ligand>
        <name>ATP</name>
        <dbReference type="ChEBI" id="CHEBI:30616"/>
    </ligand>
</feature>
<feature type="binding site" evidence="6">
    <location>
        <position position="379"/>
    </location>
    <ligand>
        <name>L-glutamate</name>
        <dbReference type="ChEBI" id="CHEBI:29985"/>
    </ligand>
</feature>
<evidence type="ECO:0000313" key="15">
    <source>
        <dbReference type="Proteomes" id="UP000238523"/>
    </source>
</evidence>
<evidence type="ECO:0000256" key="4">
    <source>
        <dbReference type="ARBA" id="ARBA00023231"/>
    </source>
</evidence>
<dbReference type="Gene3D" id="3.30.590.10">
    <property type="entry name" value="Glutamine synthetase/guanido kinase, catalytic domain"/>
    <property type="match status" value="1"/>
</dbReference>
<dbReference type="FunFam" id="3.30.590.10:FF:000001">
    <property type="entry name" value="Glutamine synthetase"/>
    <property type="match status" value="1"/>
</dbReference>
<feature type="binding site" evidence="6">
    <location>
        <begin position="316"/>
        <end position="317"/>
    </location>
    <ligand>
        <name>L-glutamate</name>
        <dbReference type="ChEBI" id="CHEBI:29985"/>
    </ligand>
</feature>
<dbReference type="EMBL" id="CP025015">
    <property type="protein sequence ID" value="AUW47414.1"/>
    <property type="molecule type" value="Genomic_DNA"/>
</dbReference>
<proteinExistence type="inferred from homology"/>
<dbReference type="InterPro" id="IPR036651">
    <property type="entry name" value="Gln_synt_N_sf"/>
</dbReference>
<dbReference type="GO" id="GO:0005524">
    <property type="term" value="F:ATP binding"/>
    <property type="evidence" value="ECO:0007669"/>
    <property type="project" value="UniProtKB-KW"/>
</dbReference>
<dbReference type="GO" id="GO:0005737">
    <property type="term" value="C:cytoplasm"/>
    <property type="evidence" value="ECO:0007669"/>
    <property type="project" value="TreeGrafter"/>
</dbReference>
<evidence type="ECO:0000256" key="9">
    <source>
        <dbReference type="PIRSR" id="PIRSR604809-50"/>
    </source>
</evidence>
<evidence type="ECO:0000256" key="7">
    <source>
        <dbReference type="PIRSR" id="PIRSR604809-2"/>
    </source>
</evidence>
<evidence type="ECO:0000256" key="6">
    <source>
        <dbReference type="PIRSR" id="PIRSR604809-1"/>
    </source>
</evidence>
<dbReference type="InterPro" id="IPR001637">
    <property type="entry name" value="Gln_synth_I_adenylation_site"/>
</dbReference>
<dbReference type="GO" id="GO:0004356">
    <property type="term" value="F:glutamine synthetase activity"/>
    <property type="evidence" value="ECO:0007669"/>
    <property type="project" value="InterPro"/>
</dbReference>
<dbReference type="InterPro" id="IPR027303">
    <property type="entry name" value="Gln_synth_gly_rich_site"/>
</dbReference>
<feature type="domain" description="GS beta-grasp" evidence="12">
    <location>
        <begin position="65"/>
        <end position="150"/>
    </location>
</feature>
<dbReference type="Pfam" id="PF03951">
    <property type="entry name" value="Gln-synt_N"/>
    <property type="match status" value="1"/>
</dbReference>
<accession>A0A2K9ZGQ0</accession>
<comment type="cofactor">
    <cofactor evidence="8">
        <name>Mg(2+)</name>
        <dbReference type="ChEBI" id="CHEBI:18420"/>
    </cofactor>
    <text evidence="8">Binds 2 Mg(2+) ions per subunit.</text>
</comment>
<dbReference type="GO" id="GO:0006542">
    <property type="term" value="P:glutamine biosynthetic process"/>
    <property type="evidence" value="ECO:0007669"/>
    <property type="project" value="InterPro"/>
</dbReference>
<name>A0A2K9ZGQ0_RHILE</name>
<evidence type="ECO:0000313" key="14">
    <source>
        <dbReference type="EMBL" id="AUW47414.1"/>
    </source>
</evidence>
<evidence type="ECO:0000259" key="12">
    <source>
        <dbReference type="PROSITE" id="PS51986"/>
    </source>
</evidence>
<keyword evidence="8" id="KW-0479">Metal-binding</keyword>
<dbReference type="SUPFAM" id="SSF54368">
    <property type="entry name" value="Glutamine synthetase, N-terminal domain"/>
    <property type="match status" value="1"/>
</dbReference>
<keyword evidence="4" id="KW-0535">Nitrogen fixation</keyword>
<feature type="domain" description="GS catalytic" evidence="13">
    <location>
        <begin position="157"/>
        <end position="519"/>
    </location>
</feature>
<dbReference type="Pfam" id="PF00120">
    <property type="entry name" value="Gln-synt_C"/>
    <property type="match status" value="1"/>
</dbReference>
<dbReference type="GO" id="GO:0016020">
    <property type="term" value="C:membrane"/>
    <property type="evidence" value="ECO:0007669"/>
    <property type="project" value="TreeGrafter"/>
</dbReference>
<keyword evidence="7" id="KW-0547">Nucleotide-binding</keyword>
<feature type="binding site" evidence="6">
    <location>
        <position position="411"/>
    </location>
    <ligand>
        <name>L-glutamate</name>
        <dbReference type="ChEBI" id="CHEBI:29985"/>
    </ligand>
</feature>
<dbReference type="PANTHER" id="PTHR43407">
    <property type="entry name" value="GLUTAMINE SYNTHETASE"/>
    <property type="match status" value="1"/>
</dbReference>
<evidence type="ECO:0000259" key="13">
    <source>
        <dbReference type="PROSITE" id="PS51987"/>
    </source>
</evidence>
<comment type="similarity">
    <text evidence="2 10 11">Belongs to the glutamine synthetase family.</text>
</comment>
<dbReference type="GO" id="GO:0046872">
    <property type="term" value="F:metal ion binding"/>
    <property type="evidence" value="ECO:0007669"/>
    <property type="project" value="UniProtKB-KW"/>
</dbReference>